<reference evidence="2" key="1">
    <citation type="journal article" date="2022" name="bioRxiv">
        <title>Sequencing and chromosome-scale assembly of the giantPleurodeles waltlgenome.</title>
        <authorList>
            <person name="Brown T."/>
            <person name="Elewa A."/>
            <person name="Iarovenko S."/>
            <person name="Subramanian E."/>
            <person name="Araus A.J."/>
            <person name="Petzold A."/>
            <person name="Susuki M."/>
            <person name="Suzuki K.-i.T."/>
            <person name="Hayashi T."/>
            <person name="Toyoda A."/>
            <person name="Oliveira C."/>
            <person name="Osipova E."/>
            <person name="Leigh N.D."/>
            <person name="Simon A."/>
            <person name="Yun M.H."/>
        </authorList>
    </citation>
    <scope>NUCLEOTIDE SEQUENCE</scope>
    <source>
        <strain evidence="2">20211129_DDA</strain>
        <tissue evidence="2">Liver</tissue>
    </source>
</reference>
<comment type="caution">
    <text evidence="2">The sequence shown here is derived from an EMBL/GenBank/DDBJ whole genome shotgun (WGS) entry which is preliminary data.</text>
</comment>
<evidence type="ECO:0000313" key="3">
    <source>
        <dbReference type="Proteomes" id="UP001066276"/>
    </source>
</evidence>
<organism evidence="2 3">
    <name type="scientific">Pleurodeles waltl</name>
    <name type="common">Iberian ribbed newt</name>
    <dbReference type="NCBI Taxonomy" id="8319"/>
    <lineage>
        <taxon>Eukaryota</taxon>
        <taxon>Metazoa</taxon>
        <taxon>Chordata</taxon>
        <taxon>Craniata</taxon>
        <taxon>Vertebrata</taxon>
        <taxon>Euteleostomi</taxon>
        <taxon>Amphibia</taxon>
        <taxon>Batrachia</taxon>
        <taxon>Caudata</taxon>
        <taxon>Salamandroidea</taxon>
        <taxon>Salamandridae</taxon>
        <taxon>Pleurodelinae</taxon>
        <taxon>Pleurodeles</taxon>
    </lineage>
</organism>
<dbReference type="EMBL" id="JANPWB010000003">
    <property type="protein sequence ID" value="KAJ1203595.1"/>
    <property type="molecule type" value="Genomic_DNA"/>
</dbReference>
<protein>
    <recommendedName>
        <fullName evidence="4">Basic proline-rich protein-like</fullName>
    </recommendedName>
</protein>
<evidence type="ECO:0008006" key="4">
    <source>
        <dbReference type="Google" id="ProtNLM"/>
    </source>
</evidence>
<accession>A0AAV7VU89</accession>
<sequence length="272" mass="28458">MTVSDVRRFPVVSPHKRQPVLSLGRPSVAGRVVGLQGFPGSRPQGSGHAFPMGTHSKWTPYRAAPGGPSPPYLTSLRSLSVRGHQAPSPKQKAGPTPAGAPNRRSRPHLPLRVGPLSRSAPGAVPHSVRGRNPAANHVGPGPHRGAQVRLRPPLRAAAAPRSLRPRRPLLRCSPARGAPRHSAPPPRPPAGRAAASSPSRTARDTQGPAPGGQDRTSATPPATALAALRSAHRTARHNASRHRCKVGPSGADPSSVRHARLRGHAPQSQLPI</sequence>
<proteinExistence type="predicted"/>
<dbReference type="Proteomes" id="UP001066276">
    <property type="component" value="Chromosome 2_1"/>
</dbReference>
<keyword evidence="3" id="KW-1185">Reference proteome</keyword>
<feature type="compositionally biased region" description="Low complexity" evidence="1">
    <location>
        <begin position="149"/>
        <end position="162"/>
    </location>
</feature>
<feature type="compositionally biased region" description="Low complexity" evidence="1">
    <location>
        <begin position="190"/>
        <end position="200"/>
    </location>
</feature>
<name>A0AAV7VU89_PLEWA</name>
<evidence type="ECO:0000256" key="1">
    <source>
        <dbReference type="SAM" id="MobiDB-lite"/>
    </source>
</evidence>
<dbReference type="AlphaFoldDB" id="A0AAV7VU89"/>
<feature type="compositionally biased region" description="Low complexity" evidence="1">
    <location>
        <begin position="215"/>
        <end position="229"/>
    </location>
</feature>
<feature type="region of interest" description="Disordered" evidence="1">
    <location>
        <begin position="80"/>
        <end position="272"/>
    </location>
</feature>
<evidence type="ECO:0000313" key="2">
    <source>
        <dbReference type="EMBL" id="KAJ1203595.1"/>
    </source>
</evidence>
<gene>
    <name evidence="2" type="ORF">NDU88_007379</name>
</gene>
<feature type="compositionally biased region" description="Basic residues" evidence="1">
    <location>
        <begin position="230"/>
        <end position="245"/>
    </location>
</feature>
<feature type="compositionally biased region" description="Low complexity" evidence="1">
    <location>
        <begin position="170"/>
        <end position="181"/>
    </location>
</feature>